<name>A0AAD4RWV4_9MAGN</name>
<dbReference type="InterPro" id="IPR016024">
    <property type="entry name" value="ARM-type_fold"/>
</dbReference>
<keyword evidence="3" id="KW-0132">Cell division</keyword>
<feature type="compositionally biased region" description="Basic and acidic residues" evidence="11">
    <location>
        <begin position="519"/>
        <end position="538"/>
    </location>
</feature>
<comment type="function">
    <text evidence="10">Cohesin cofactor dispensable during the meiotic division but playing an important role in DNA repair by homologous recombination (HR) probably by helping SMC5/SMC6 complex. Regulator of sister chromatid cohesion in mitosis which may stabilize cohesin complex association with chromatin. May couple sister chromatid cohesion during mitosis to DNA replication. Cohesion ensures that chromosome partitioning is accurate in both meiotic and mitotic cells and plays an important role in DNA repair.</text>
</comment>
<evidence type="ECO:0000256" key="9">
    <source>
        <dbReference type="ARBA" id="ARBA00023306"/>
    </source>
</evidence>
<feature type="compositionally biased region" description="Basic and acidic residues" evidence="11">
    <location>
        <begin position="805"/>
        <end position="820"/>
    </location>
</feature>
<feature type="compositionally biased region" description="Polar residues" evidence="11">
    <location>
        <begin position="388"/>
        <end position="403"/>
    </location>
</feature>
<evidence type="ECO:0000313" key="14">
    <source>
        <dbReference type="Proteomes" id="UP001202328"/>
    </source>
</evidence>
<dbReference type="GO" id="GO:0051301">
    <property type="term" value="P:cell division"/>
    <property type="evidence" value="ECO:0007669"/>
    <property type="project" value="UniProtKB-KW"/>
</dbReference>
<evidence type="ECO:0000256" key="10">
    <source>
        <dbReference type="ARBA" id="ARBA00058864"/>
    </source>
</evidence>
<dbReference type="EMBL" id="JAJJMB010017748">
    <property type="protein sequence ID" value="KAI3835597.1"/>
    <property type="molecule type" value="Genomic_DNA"/>
</dbReference>
<dbReference type="CDD" id="cd20404">
    <property type="entry name" value="Tudor_Agenet_AtEML-like"/>
    <property type="match status" value="1"/>
</dbReference>
<evidence type="ECO:0000256" key="7">
    <source>
        <dbReference type="ARBA" id="ARBA00023204"/>
    </source>
</evidence>
<keyword evidence="8" id="KW-0539">Nucleus</keyword>
<keyword evidence="14" id="KW-1185">Reference proteome</keyword>
<dbReference type="GO" id="GO:0005634">
    <property type="term" value="C:nucleus"/>
    <property type="evidence" value="ECO:0007669"/>
    <property type="project" value="UniProtKB-SubCell"/>
</dbReference>
<comment type="caution">
    <text evidence="13">The sequence shown here is derived from an EMBL/GenBank/DDBJ whole genome shotgun (WGS) entry which is preliminary data.</text>
</comment>
<feature type="compositionally biased region" description="Basic and acidic residues" evidence="11">
    <location>
        <begin position="982"/>
        <end position="1004"/>
    </location>
</feature>
<feature type="region of interest" description="Disordered" evidence="11">
    <location>
        <begin position="263"/>
        <end position="295"/>
    </location>
</feature>
<feature type="compositionally biased region" description="Basic and acidic residues" evidence="11">
    <location>
        <begin position="649"/>
        <end position="683"/>
    </location>
</feature>
<feature type="compositionally biased region" description="Basic and acidic residues" evidence="11">
    <location>
        <begin position="346"/>
        <end position="363"/>
    </location>
</feature>
<feature type="compositionally biased region" description="Basic and acidic residues" evidence="11">
    <location>
        <begin position="690"/>
        <end position="707"/>
    </location>
</feature>
<feature type="region of interest" description="Disordered" evidence="11">
    <location>
        <begin position="950"/>
        <end position="1041"/>
    </location>
</feature>
<accession>A0AAD4RWV4</accession>
<dbReference type="PANTHER" id="PTHR12663:SF3">
    <property type="entry name" value="SISTER CHROMATID COHESION PROTEIN PDS5 HOMOLOG C"/>
    <property type="match status" value="1"/>
</dbReference>
<dbReference type="SMART" id="SM00333">
    <property type="entry name" value="TUDOR"/>
    <property type="match status" value="1"/>
</dbReference>
<evidence type="ECO:0000256" key="3">
    <source>
        <dbReference type="ARBA" id="ARBA00022618"/>
    </source>
</evidence>
<keyword evidence="9" id="KW-0131">Cell cycle</keyword>
<feature type="region of interest" description="Disordered" evidence="11">
    <location>
        <begin position="587"/>
        <end position="758"/>
    </location>
</feature>
<dbReference type="GO" id="GO:0006281">
    <property type="term" value="P:DNA repair"/>
    <property type="evidence" value="ECO:0007669"/>
    <property type="project" value="UniProtKB-KW"/>
</dbReference>
<sequence>MATSPEEKKLQDQLKEAGKKLLKPPLSVDQLLPLLSEVEAFLLKVDQSPSKSMQKAISPLVRALAADDLLRHIDSDVKVAVASCITEITRITAPEAPYSDDQMKDIFELIVAAFERLCDMSDRSYSRRVSILHTVAKVQSCVVMLDLECDSLILEMFRHFLNTIRDFHPEGVFTSMKKIMSLALEESEDISHEILSLLLSILKKDNQDVLPTTRKLAEKVLENCKAKLKPYLKHRVEDTGLSPNDYSDVVSCICQETPDAIKNWDDVSEEQSENGGKPYEKMTSDQSQVTKEMEIEEVVTRPLVKESKKLVTSNGISTTDNGKSLVTPTSPGKNPDLSVIKSQSRRQSDPDENRSTRGLDSKNKNKRNLLGSPLEPQDDQVEHEGPVSSDSVLKNASEGNSNLEARPSGHLGKREVSEVVNEDKLISEKDGVMKDCDPTKDSEEWSLKKSAEKLDRSDCEGKPSLNLLGGEAKKAKGKTITGKDVVGDLSSKSNSNSANKNRSLSKETPKTTSKRKRTPGKEEASKKLSSVEEHDEKLVGSRIKVWWPDDKKFYKGVVDSFDPIKKMHKVLYVDGDVEVLKLSKERWEHVKEKHERKKMKTDSDSSTQHGKTDSSVKSKSMEATNSEDELKDDDKLINRTKTIPKISHKSKDGSGRSKESTAKTGSKSKEGTSKLGSKSKDGAPKTSGKSKVDSGGKSEKIIAKTDNKLQMGCSKTNTHSKDASASKYKENTSRTTSVSTPKDGTLKIGSKSKDVSVGETGDCITKIKIGSESKDVSLKLGSKSKDGCPAGTEKNISKPNSSSNSKEDNPKLGRKSKDWSAGETEENITKSEPGCKNKGGALKLVIKSQDASTSDLEENTTNSESGSKSKGGKKFVIMSKNESEVDTEENNTKSETSGKLKGGNTKFIIMSKKESDADSEENITKSKLGSKSEGVTTKFAIKAKDVDAKKLKESAARCISKDDALKLSEKTADDNPTASTKSKTDTPKTDKQKENANCQRKDGSSDVEEGADMERGKSVNDSAKSSQTESGTKTAKKRQRK</sequence>
<feature type="compositionally biased region" description="Low complexity" evidence="11">
    <location>
        <begin position="490"/>
        <end position="502"/>
    </location>
</feature>
<feature type="compositionally biased region" description="Basic and acidic residues" evidence="11">
    <location>
        <begin position="610"/>
        <end position="620"/>
    </location>
</feature>
<evidence type="ECO:0000256" key="6">
    <source>
        <dbReference type="ARBA" id="ARBA00022776"/>
    </source>
</evidence>
<dbReference type="InterPro" id="IPR039776">
    <property type="entry name" value="Pds5"/>
</dbReference>
<dbReference type="FunFam" id="2.30.30.140:FF:000033">
    <property type="entry name" value="Binding protein"/>
    <property type="match status" value="1"/>
</dbReference>
<dbReference type="Gene3D" id="2.30.30.140">
    <property type="match status" value="1"/>
</dbReference>
<feature type="region of interest" description="Disordered" evidence="11">
    <location>
        <begin position="774"/>
        <end position="932"/>
    </location>
</feature>
<dbReference type="InterPro" id="IPR002999">
    <property type="entry name" value="Tudor"/>
</dbReference>
<proteinExistence type="inferred from homology"/>
<dbReference type="Proteomes" id="UP001202328">
    <property type="component" value="Unassembled WGS sequence"/>
</dbReference>
<keyword evidence="6" id="KW-0498">Mitosis</keyword>
<dbReference type="PANTHER" id="PTHR12663">
    <property type="entry name" value="ANDROGEN INDUCED INHIBITOR OF PROLIFERATION AS3 / PDS5-RELATED"/>
    <property type="match status" value="1"/>
</dbReference>
<reference evidence="13" key="1">
    <citation type="submission" date="2022-04" db="EMBL/GenBank/DDBJ databases">
        <title>A functionally conserved STORR gene fusion in Papaver species that diverged 16.8 million years ago.</title>
        <authorList>
            <person name="Catania T."/>
        </authorList>
    </citation>
    <scope>NUCLEOTIDE SEQUENCE</scope>
    <source>
        <strain evidence="13">S-188037</strain>
    </source>
</reference>
<evidence type="ECO:0000256" key="1">
    <source>
        <dbReference type="ARBA" id="ARBA00004123"/>
    </source>
</evidence>
<evidence type="ECO:0000256" key="11">
    <source>
        <dbReference type="SAM" id="MobiDB-lite"/>
    </source>
</evidence>
<dbReference type="GO" id="GO:0035825">
    <property type="term" value="P:homologous recombination"/>
    <property type="evidence" value="ECO:0007669"/>
    <property type="project" value="UniProtKB-ARBA"/>
</dbReference>
<comment type="subcellular location">
    <subcellularLocation>
        <location evidence="1">Nucleus</location>
    </subcellularLocation>
</comment>
<gene>
    <name evidence="13" type="ORF">MKW98_027509</name>
</gene>
<organism evidence="13 14">
    <name type="scientific">Papaver atlanticum</name>
    <dbReference type="NCBI Taxonomy" id="357466"/>
    <lineage>
        <taxon>Eukaryota</taxon>
        <taxon>Viridiplantae</taxon>
        <taxon>Streptophyta</taxon>
        <taxon>Embryophyta</taxon>
        <taxon>Tracheophyta</taxon>
        <taxon>Spermatophyta</taxon>
        <taxon>Magnoliopsida</taxon>
        <taxon>Ranunculales</taxon>
        <taxon>Papaveraceae</taxon>
        <taxon>Papaveroideae</taxon>
        <taxon>Papaver</taxon>
    </lineage>
</organism>
<evidence type="ECO:0000256" key="5">
    <source>
        <dbReference type="ARBA" id="ARBA00022763"/>
    </source>
</evidence>
<dbReference type="SUPFAM" id="SSF48371">
    <property type="entry name" value="ARM repeat"/>
    <property type="match status" value="1"/>
</dbReference>
<protein>
    <recommendedName>
        <fullName evidence="12">Tudor domain-containing protein</fullName>
    </recommendedName>
</protein>
<feature type="domain" description="Tudor" evidence="12">
    <location>
        <begin position="535"/>
        <end position="593"/>
    </location>
</feature>
<feature type="compositionally biased region" description="Low complexity" evidence="11">
    <location>
        <begin position="793"/>
        <end position="804"/>
    </location>
</feature>
<dbReference type="Pfam" id="PF20168">
    <property type="entry name" value="PDS5"/>
    <property type="match status" value="1"/>
</dbReference>
<evidence type="ECO:0000256" key="2">
    <source>
        <dbReference type="ARBA" id="ARBA00006254"/>
    </source>
</evidence>
<feature type="compositionally biased region" description="Basic and acidic residues" evidence="11">
    <location>
        <begin position="950"/>
        <end position="973"/>
    </location>
</feature>
<dbReference type="GO" id="GO:0009556">
    <property type="term" value="P:microsporogenesis"/>
    <property type="evidence" value="ECO:0007669"/>
    <property type="project" value="UniProtKB-ARBA"/>
</dbReference>
<feature type="compositionally biased region" description="Basic and acidic residues" evidence="11">
    <location>
        <begin position="719"/>
        <end position="732"/>
    </location>
</feature>
<dbReference type="SUPFAM" id="SSF63748">
    <property type="entry name" value="Tudor/PWWP/MBT"/>
    <property type="match status" value="1"/>
</dbReference>
<keyword evidence="4" id="KW-0677">Repeat</keyword>
<feature type="compositionally biased region" description="Polar residues" evidence="11">
    <location>
        <begin position="1019"/>
        <end position="1033"/>
    </location>
</feature>
<feature type="compositionally biased region" description="Low complexity" evidence="11">
    <location>
        <begin position="859"/>
        <end position="868"/>
    </location>
</feature>
<comment type="similarity">
    <text evidence="2">Belongs to the PDS5 family.</text>
</comment>
<dbReference type="AlphaFoldDB" id="A0AAD4RWV4"/>
<evidence type="ECO:0000259" key="12">
    <source>
        <dbReference type="SMART" id="SM00333"/>
    </source>
</evidence>
<dbReference type="GO" id="GO:0000785">
    <property type="term" value="C:chromatin"/>
    <property type="evidence" value="ECO:0007669"/>
    <property type="project" value="TreeGrafter"/>
</dbReference>
<evidence type="ECO:0000256" key="8">
    <source>
        <dbReference type="ARBA" id="ARBA00023242"/>
    </source>
</evidence>
<feature type="region of interest" description="Disordered" evidence="11">
    <location>
        <begin position="311"/>
        <end position="538"/>
    </location>
</feature>
<evidence type="ECO:0000313" key="13">
    <source>
        <dbReference type="EMBL" id="KAI3835597.1"/>
    </source>
</evidence>
<feature type="compositionally biased region" description="Polar residues" evidence="11">
    <location>
        <begin position="311"/>
        <end position="332"/>
    </location>
</feature>
<feature type="compositionally biased region" description="Polar residues" evidence="11">
    <location>
        <begin position="733"/>
        <end position="742"/>
    </location>
</feature>
<keyword evidence="5" id="KW-0227">DNA damage</keyword>
<feature type="compositionally biased region" description="Basic and acidic residues" evidence="11">
    <location>
        <begin position="412"/>
        <end position="461"/>
    </location>
</feature>
<keyword evidence="7" id="KW-0234">DNA repair</keyword>
<evidence type="ECO:0000256" key="4">
    <source>
        <dbReference type="ARBA" id="ARBA00022737"/>
    </source>
</evidence>
<dbReference type="GO" id="GO:0007064">
    <property type="term" value="P:mitotic sister chromatid cohesion"/>
    <property type="evidence" value="ECO:0007669"/>
    <property type="project" value="InterPro"/>
</dbReference>